<keyword evidence="4 8" id="KW-0812">Transmembrane</keyword>
<evidence type="ECO:0000256" key="7">
    <source>
        <dbReference type="ARBA" id="ARBA00023136"/>
    </source>
</evidence>
<dbReference type="GO" id="GO:0008233">
    <property type="term" value="F:peptidase activity"/>
    <property type="evidence" value="ECO:0007669"/>
    <property type="project" value="UniProtKB-KW"/>
</dbReference>
<feature type="transmembrane region" description="Helical" evidence="8">
    <location>
        <begin position="96"/>
        <end position="118"/>
    </location>
</feature>
<evidence type="ECO:0000256" key="4">
    <source>
        <dbReference type="ARBA" id="ARBA00022692"/>
    </source>
</evidence>
<dbReference type="Pfam" id="PF04647">
    <property type="entry name" value="AgrB"/>
    <property type="match status" value="1"/>
</dbReference>
<comment type="caution">
    <text evidence="9">The sequence shown here is derived from an EMBL/GenBank/DDBJ whole genome shotgun (WGS) entry which is preliminary data.</text>
</comment>
<keyword evidence="1" id="KW-1003">Cell membrane</keyword>
<name>A0AAW4N1G5_9FIRM</name>
<proteinExistence type="predicted"/>
<accession>A0AAW4N1G5</accession>
<feature type="transmembrane region" description="Helical" evidence="8">
    <location>
        <begin position="20"/>
        <end position="37"/>
    </location>
</feature>
<feature type="transmembrane region" description="Helical" evidence="8">
    <location>
        <begin position="73"/>
        <end position="90"/>
    </location>
</feature>
<evidence type="ECO:0000313" key="11">
    <source>
        <dbReference type="Proteomes" id="UP001196408"/>
    </source>
</evidence>
<evidence type="ECO:0000256" key="3">
    <source>
        <dbReference type="ARBA" id="ARBA00022670"/>
    </source>
</evidence>
<evidence type="ECO:0000313" key="9">
    <source>
        <dbReference type="EMBL" id="MBV3383844.1"/>
    </source>
</evidence>
<dbReference type="InterPro" id="IPR006741">
    <property type="entry name" value="AgrB"/>
</dbReference>
<dbReference type="EMBL" id="JAHOEL010000190">
    <property type="protein sequence ID" value="MBV3393883.1"/>
    <property type="molecule type" value="Genomic_DNA"/>
</dbReference>
<evidence type="ECO:0000256" key="2">
    <source>
        <dbReference type="ARBA" id="ARBA00022654"/>
    </source>
</evidence>
<evidence type="ECO:0000256" key="1">
    <source>
        <dbReference type="ARBA" id="ARBA00022475"/>
    </source>
</evidence>
<organism evidence="9 11">
    <name type="scientific">Catenibacterium mitsuokai</name>
    <dbReference type="NCBI Taxonomy" id="100886"/>
    <lineage>
        <taxon>Bacteria</taxon>
        <taxon>Bacillati</taxon>
        <taxon>Bacillota</taxon>
        <taxon>Erysipelotrichia</taxon>
        <taxon>Erysipelotrichales</taxon>
        <taxon>Coprobacillaceae</taxon>
        <taxon>Catenibacterium</taxon>
    </lineage>
</organism>
<dbReference type="Proteomes" id="UP001196408">
    <property type="component" value="Unassembled WGS sequence"/>
</dbReference>
<keyword evidence="6 8" id="KW-1133">Transmembrane helix</keyword>
<dbReference type="EMBL" id="JAHOEF010000187">
    <property type="protein sequence ID" value="MBV3383844.1"/>
    <property type="molecule type" value="Genomic_DNA"/>
</dbReference>
<evidence type="ECO:0000256" key="6">
    <source>
        <dbReference type="ARBA" id="ARBA00022989"/>
    </source>
</evidence>
<evidence type="ECO:0000256" key="5">
    <source>
        <dbReference type="ARBA" id="ARBA00022801"/>
    </source>
</evidence>
<dbReference type="AlphaFoldDB" id="A0AAW4N1G5"/>
<protein>
    <submittedName>
        <fullName evidence="9">Accessory gene regulator B family protein</fullName>
    </submittedName>
</protein>
<keyword evidence="7 8" id="KW-0472">Membrane</keyword>
<evidence type="ECO:0000256" key="8">
    <source>
        <dbReference type="SAM" id="Phobius"/>
    </source>
</evidence>
<dbReference type="Proteomes" id="UP001197492">
    <property type="component" value="Unassembled WGS sequence"/>
</dbReference>
<keyword evidence="3" id="KW-0645">Protease</keyword>
<keyword evidence="5" id="KW-0378">Hydrolase</keyword>
<dbReference type="GO" id="GO:0009372">
    <property type="term" value="P:quorum sensing"/>
    <property type="evidence" value="ECO:0007669"/>
    <property type="project" value="UniProtKB-KW"/>
</dbReference>
<gene>
    <name evidence="9" type="ORF">KSV97_11660</name>
    <name evidence="10" type="ORF">KSW06_11700</name>
</gene>
<keyword evidence="12" id="KW-1185">Reference proteome</keyword>
<reference evidence="9 12" key="1">
    <citation type="submission" date="2021-06" db="EMBL/GenBank/DDBJ databases">
        <title>Collection of gut derived symbiotic bacterial strains cultured from healthy donors.</title>
        <authorList>
            <person name="Lin H."/>
            <person name="Littmann E."/>
            <person name="Pamer E.G."/>
        </authorList>
    </citation>
    <scope>NUCLEOTIDE SEQUENCE</scope>
    <source>
        <strain evidence="10 12">MSK.21.70</strain>
        <strain evidence="9">MSK.21.82</strain>
    </source>
</reference>
<dbReference type="GO" id="GO:0016020">
    <property type="term" value="C:membrane"/>
    <property type="evidence" value="ECO:0007669"/>
    <property type="project" value="InterPro"/>
</dbReference>
<keyword evidence="2" id="KW-0673">Quorum sensing</keyword>
<dbReference type="RefSeq" id="WP_217748485.1">
    <property type="nucleotide sequence ID" value="NZ_JAHOEB010000188.1"/>
</dbReference>
<evidence type="ECO:0000313" key="10">
    <source>
        <dbReference type="EMBL" id="MBV3393883.1"/>
    </source>
</evidence>
<dbReference type="GO" id="GO:0006508">
    <property type="term" value="P:proteolysis"/>
    <property type="evidence" value="ECO:0007669"/>
    <property type="project" value="UniProtKB-KW"/>
</dbReference>
<feature type="transmembrane region" description="Helical" evidence="8">
    <location>
        <begin position="43"/>
        <end position="61"/>
    </location>
</feature>
<sequence>MKKIIFNSLRKNKINIDEDLFYYGWSVSVNYLLYVIMTLAVSLYFHCFYNTIVFLVLYIPIRRYIGGFHFSNNTLCIFVSTIVSVIPAILSKYCVINIWVNIIFNIILIAEIVLIAPIDHPNKRLN</sequence>
<evidence type="ECO:0000313" key="12">
    <source>
        <dbReference type="Proteomes" id="UP001197492"/>
    </source>
</evidence>